<comment type="similarity">
    <text evidence="2 7">Belongs to the glycosyl hydrolase 20 family.</text>
</comment>
<dbReference type="OrthoDB" id="428480at2759"/>
<feature type="compositionally biased region" description="Low complexity" evidence="9">
    <location>
        <begin position="52"/>
        <end position="64"/>
    </location>
</feature>
<feature type="compositionally biased region" description="Basic and acidic residues" evidence="9">
    <location>
        <begin position="1"/>
        <end position="23"/>
    </location>
</feature>
<evidence type="ECO:0000256" key="2">
    <source>
        <dbReference type="ARBA" id="ARBA00006285"/>
    </source>
</evidence>
<dbReference type="CDD" id="cd06562">
    <property type="entry name" value="GH20_HexA_HexB-like"/>
    <property type="match status" value="1"/>
</dbReference>
<dbReference type="PIRSF" id="PIRSF001093">
    <property type="entry name" value="B-hxosamndse_ab_euk"/>
    <property type="match status" value="1"/>
</dbReference>
<evidence type="ECO:0000256" key="6">
    <source>
        <dbReference type="ARBA" id="ARBA00023295"/>
    </source>
</evidence>
<dbReference type="PRINTS" id="PR00738">
    <property type="entry name" value="GLHYDRLASE20"/>
</dbReference>
<dbReference type="GO" id="GO:0030203">
    <property type="term" value="P:glycosaminoglycan metabolic process"/>
    <property type="evidence" value="ECO:0007669"/>
    <property type="project" value="TreeGrafter"/>
</dbReference>
<dbReference type="GO" id="GO:0005975">
    <property type="term" value="P:carbohydrate metabolic process"/>
    <property type="evidence" value="ECO:0007669"/>
    <property type="project" value="InterPro"/>
</dbReference>
<dbReference type="Proteomes" id="UP000265515">
    <property type="component" value="Unassembled WGS sequence"/>
</dbReference>
<evidence type="ECO:0000256" key="5">
    <source>
        <dbReference type="ARBA" id="ARBA00023180"/>
    </source>
</evidence>
<name>A0A388JNA7_CHABU</name>
<dbReference type="PANTHER" id="PTHR22600">
    <property type="entry name" value="BETA-HEXOSAMINIDASE"/>
    <property type="match status" value="1"/>
</dbReference>
<sequence>MYKTQCAKEWHKSRDQALTDRHAPQPKAVAHHNKQERGKDEGKGDGSGGAGNNDELSTPAAAAAGRGGGEGRGGGGGSPCGNMNKLLYSPATEGQASIWPLPLSYINGSRTIHISTDLTFQASIPSELLNNAFHRYYDLIFSHRQKHTTHPGHRVHSSLSSSSPSSLSSYGNKDRQLCAMEEVGKGDGLRLVSVIVLTSSEKLQLETDESYLMEVPDSEEGEVLIMANNVYGVLRALETFSQLCTYNFATKRVQIKHAPWVIRDSPRFPHRGLLIDTSRHFQPLATIKGVVDSMSYAKLNVLHWHLVDTESFPLEVPKYPSLWDGAFSSQERYTTEDVEEIVEYARQRGVRVMVELDVPGHAASWGVGYGDVWPSVDCKQPLDVSNKFTTQLVDGVLDHLSRVFDYKLLHLGGDEVDTTCWDTTPRIRSWLNATNITSQAAYLRFVRRAQRSALTHGRDPVNWEDTFNTFGRDLDNRTIVQTWLTEEAVAKVVGAGLRCIASYRRFWYLDDLKLEWENFYGYEPLKSITRPQEQALVLGGEVCMWGETVDPSDIFQTIWPRAAAAAERLWSPRHKTDRYVEQYGEVSKRLKRFRCLLTQRGVAAAPVESRPRSPPRGPGSCFTQ</sequence>
<evidence type="ECO:0000313" key="12">
    <source>
        <dbReference type="EMBL" id="GBG59261.1"/>
    </source>
</evidence>
<protein>
    <recommendedName>
        <fullName evidence="7">Beta-hexosaminidase</fullName>
        <ecNumber evidence="7">3.2.1.52</ecNumber>
    </recommendedName>
</protein>
<evidence type="ECO:0000256" key="4">
    <source>
        <dbReference type="ARBA" id="ARBA00022801"/>
    </source>
</evidence>
<evidence type="ECO:0000256" key="8">
    <source>
        <dbReference type="PIRSR" id="PIRSR001093-1"/>
    </source>
</evidence>
<reference evidence="12 13" key="1">
    <citation type="journal article" date="2018" name="Cell">
        <title>The Chara Genome: Secondary Complexity and Implications for Plant Terrestrialization.</title>
        <authorList>
            <person name="Nishiyama T."/>
            <person name="Sakayama H."/>
            <person name="Vries J.D."/>
            <person name="Buschmann H."/>
            <person name="Saint-Marcoux D."/>
            <person name="Ullrich K.K."/>
            <person name="Haas F.B."/>
            <person name="Vanderstraeten L."/>
            <person name="Becker D."/>
            <person name="Lang D."/>
            <person name="Vosolsobe S."/>
            <person name="Rombauts S."/>
            <person name="Wilhelmsson P.K.I."/>
            <person name="Janitza P."/>
            <person name="Kern R."/>
            <person name="Heyl A."/>
            <person name="Rumpler F."/>
            <person name="Villalobos L.I.A.C."/>
            <person name="Clay J.M."/>
            <person name="Skokan R."/>
            <person name="Toyoda A."/>
            <person name="Suzuki Y."/>
            <person name="Kagoshima H."/>
            <person name="Schijlen E."/>
            <person name="Tajeshwar N."/>
            <person name="Catarino B."/>
            <person name="Hetherington A.J."/>
            <person name="Saltykova A."/>
            <person name="Bonnot C."/>
            <person name="Breuninger H."/>
            <person name="Symeonidi A."/>
            <person name="Radhakrishnan G.V."/>
            <person name="Van Nieuwerburgh F."/>
            <person name="Deforce D."/>
            <person name="Chang C."/>
            <person name="Karol K.G."/>
            <person name="Hedrich R."/>
            <person name="Ulvskov P."/>
            <person name="Glockner G."/>
            <person name="Delwiche C.F."/>
            <person name="Petrasek J."/>
            <person name="Van de Peer Y."/>
            <person name="Friml J."/>
            <person name="Beilby M."/>
            <person name="Dolan L."/>
            <person name="Kohara Y."/>
            <person name="Sugano S."/>
            <person name="Fujiyama A."/>
            <person name="Delaux P.-M."/>
            <person name="Quint M."/>
            <person name="TheiBen G."/>
            <person name="Hagemann M."/>
            <person name="Harholt J."/>
            <person name="Dunand C."/>
            <person name="Zachgo S."/>
            <person name="Langdale J."/>
            <person name="Maumus F."/>
            <person name="Straeten D.V.D."/>
            <person name="Gould S.B."/>
            <person name="Rensing S.A."/>
        </authorList>
    </citation>
    <scope>NUCLEOTIDE SEQUENCE [LARGE SCALE GENOMIC DNA]</scope>
    <source>
        <strain evidence="12 13">S276</strain>
    </source>
</reference>
<feature type="region of interest" description="Disordered" evidence="9">
    <location>
        <begin position="148"/>
        <end position="171"/>
    </location>
</feature>
<dbReference type="EMBL" id="BFEA01000003">
    <property type="protein sequence ID" value="GBG59261.1"/>
    <property type="molecule type" value="Genomic_DNA"/>
</dbReference>
<feature type="region of interest" description="Disordered" evidence="9">
    <location>
        <begin position="1"/>
        <end position="77"/>
    </location>
</feature>
<keyword evidence="6 7" id="KW-0326">Glycosidase</keyword>
<evidence type="ECO:0000313" key="13">
    <source>
        <dbReference type="Proteomes" id="UP000265515"/>
    </source>
</evidence>
<dbReference type="SUPFAM" id="SSF51445">
    <property type="entry name" value="(Trans)glycosidases"/>
    <property type="match status" value="1"/>
</dbReference>
<evidence type="ECO:0000256" key="1">
    <source>
        <dbReference type="ARBA" id="ARBA00001231"/>
    </source>
</evidence>
<dbReference type="EC" id="3.2.1.52" evidence="7"/>
<evidence type="ECO:0000256" key="3">
    <source>
        <dbReference type="ARBA" id="ARBA00022729"/>
    </source>
</evidence>
<dbReference type="PANTHER" id="PTHR22600:SF21">
    <property type="entry name" value="BETA-HEXOSAMINIDASE A"/>
    <property type="match status" value="1"/>
</dbReference>
<dbReference type="InterPro" id="IPR017853">
    <property type="entry name" value="GH"/>
</dbReference>
<dbReference type="InterPro" id="IPR025705">
    <property type="entry name" value="Beta_hexosaminidase_sua/sub"/>
</dbReference>
<feature type="compositionally biased region" description="Gly residues" evidence="9">
    <location>
        <begin position="65"/>
        <end position="77"/>
    </location>
</feature>
<dbReference type="Pfam" id="PF00728">
    <property type="entry name" value="Glyco_hydro_20"/>
    <property type="match status" value="1"/>
</dbReference>
<keyword evidence="4 7" id="KW-0378">Hydrolase</keyword>
<accession>A0A388JNA7</accession>
<evidence type="ECO:0000256" key="9">
    <source>
        <dbReference type="SAM" id="MobiDB-lite"/>
    </source>
</evidence>
<dbReference type="Gene3D" id="3.30.379.10">
    <property type="entry name" value="Chitobiase/beta-hexosaminidase domain 2-like"/>
    <property type="match status" value="1"/>
</dbReference>
<keyword evidence="3" id="KW-0732">Signal</keyword>
<gene>
    <name evidence="12" type="ORF">CBR_g32276</name>
</gene>
<dbReference type="OMA" id="HECRMLG"/>
<feature type="domain" description="Beta-hexosaminidase eukaryotic type N-terminal" evidence="11">
    <location>
        <begin position="98"/>
        <end position="243"/>
    </location>
</feature>
<keyword evidence="5" id="KW-0325">Glycoprotein</keyword>
<dbReference type="InterPro" id="IPR015883">
    <property type="entry name" value="Glyco_hydro_20_cat"/>
</dbReference>
<keyword evidence="13" id="KW-1185">Reference proteome</keyword>
<dbReference type="GO" id="GO:0004563">
    <property type="term" value="F:beta-N-acetylhexosaminidase activity"/>
    <property type="evidence" value="ECO:0007669"/>
    <property type="project" value="UniProtKB-EC"/>
</dbReference>
<proteinExistence type="inferred from homology"/>
<organism evidence="12 13">
    <name type="scientific">Chara braunii</name>
    <name type="common">Braun's stonewort</name>
    <dbReference type="NCBI Taxonomy" id="69332"/>
    <lineage>
        <taxon>Eukaryota</taxon>
        <taxon>Viridiplantae</taxon>
        <taxon>Streptophyta</taxon>
        <taxon>Charophyceae</taxon>
        <taxon>Charales</taxon>
        <taxon>Characeae</taxon>
        <taxon>Chara</taxon>
    </lineage>
</organism>
<dbReference type="SUPFAM" id="SSF55545">
    <property type="entry name" value="beta-N-acetylhexosaminidase-like domain"/>
    <property type="match status" value="1"/>
</dbReference>
<dbReference type="GO" id="GO:0016020">
    <property type="term" value="C:membrane"/>
    <property type="evidence" value="ECO:0007669"/>
    <property type="project" value="TreeGrafter"/>
</dbReference>
<dbReference type="InterPro" id="IPR029019">
    <property type="entry name" value="HEX_eukaryotic_N"/>
</dbReference>
<feature type="compositionally biased region" description="Low complexity" evidence="9">
    <location>
        <begin position="157"/>
        <end position="169"/>
    </location>
</feature>
<evidence type="ECO:0000256" key="7">
    <source>
        <dbReference type="PIRNR" id="PIRNR001093"/>
    </source>
</evidence>
<dbReference type="Pfam" id="PF14845">
    <property type="entry name" value="Glycohydro_20b2"/>
    <property type="match status" value="1"/>
</dbReference>
<evidence type="ECO:0000259" key="10">
    <source>
        <dbReference type="Pfam" id="PF00728"/>
    </source>
</evidence>
<evidence type="ECO:0000259" key="11">
    <source>
        <dbReference type="Pfam" id="PF14845"/>
    </source>
</evidence>
<feature type="active site" description="Proton donor" evidence="8">
    <location>
        <position position="415"/>
    </location>
</feature>
<dbReference type="AlphaFoldDB" id="A0A388JNA7"/>
<dbReference type="InterPro" id="IPR029018">
    <property type="entry name" value="Hex-like_dom2"/>
</dbReference>
<comment type="catalytic activity">
    <reaction evidence="1 7">
        <text>Hydrolysis of terminal non-reducing N-acetyl-D-hexosamine residues in N-acetyl-beta-D-hexosaminides.</text>
        <dbReference type="EC" id="3.2.1.52"/>
    </reaction>
</comment>
<dbReference type="Gene3D" id="3.20.20.80">
    <property type="entry name" value="Glycosidases"/>
    <property type="match status" value="1"/>
</dbReference>
<feature type="compositionally biased region" description="Basic and acidic residues" evidence="9">
    <location>
        <begin position="33"/>
        <end position="44"/>
    </location>
</feature>
<dbReference type="STRING" id="69332.A0A388JNA7"/>
<dbReference type="Gramene" id="GBG59261">
    <property type="protein sequence ID" value="GBG59261"/>
    <property type="gene ID" value="CBR_g32276"/>
</dbReference>
<comment type="caution">
    <text evidence="12">The sequence shown here is derived from an EMBL/GenBank/DDBJ whole genome shotgun (WGS) entry which is preliminary data.</text>
</comment>
<dbReference type="FunFam" id="3.20.20.80:FF:000063">
    <property type="entry name" value="Beta-hexosaminidase"/>
    <property type="match status" value="1"/>
</dbReference>
<feature type="domain" description="Glycoside hydrolase family 20 catalytic" evidence="10">
    <location>
        <begin position="268"/>
        <end position="572"/>
    </location>
</feature>